<name>A0A3M9XMR7_9HYPH</name>
<organism evidence="1 2">
    <name type="scientific">Methylocystis hirsuta</name>
    <dbReference type="NCBI Taxonomy" id="369798"/>
    <lineage>
        <taxon>Bacteria</taxon>
        <taxon>Pseudomonadati</taxon>
        <taxon>Pseudomonadota</taxon>
        <taxon>Alphaproteobacteria</taxon>
        <taxon>Hyphomicrobiales</taxon>
        <taxon>Methylocystaceae</taxon>
        <taxon>Methylocystis</taxon>
    </lineage>
</organism>
<sequence length="106" mass="11756">MKRIDAFTSVERHRRWRAAEFRVAADTIGGLMDATSASARLLLPHRRVTFVLADALQCNSILKTKRAHLADHACALGDESIPPPVQRLEVDLIGGVRLDKTQPRTS</sequence>
<evidence type="ECO:0000313" key="1">
    <source>
        <dbReference type="EMBL" id="RNJ48170.1"/>
    </source>
</evidence>
<dbReference type="Proteomes" id="UP000268623">
    <property type="component" value="Unassembled WGS sequence"/>
</dbReference>
<dbReference type="AlphaFoldDB" id="A0A3M9XMR7"/>
<evidence type="ECO:0000313" key="2">
    <source>
        <dbReference type="Proteomes" id="UP000268623"/>
    </source>
</evidence>
<gene>
    <name evidence="1" type="ORF">D1O30_20350</name>
</gene>
<keyword evidence="2" id="KW-1185">Reference proteome</keyword>
<reference evidence="1 2" key="1">
    <citation type="submission" date="2018-08" db="EMBL/GenBank/DDBJ databases">
        <title>Genome sequence of Methylocystis hirsuta CSC1, a methanotroph able to accumulate PHAs.</title>
        <authorList>
            <person name="Bordel S."/>
            <person name="Rodriguez E."/>
            <person name="Gancedo J."/>
            <person name="Munoz R."/>
        </authorList>
    </citation>
    <scope>NUCLEOTIDE SEQUENCE [LARGE SCALE GENOMIC DNA]</scope>
    <source>
        <strain evidence="1 2">CSC1</strain>
    </source>
</reference>
<dbReference type="RefSeq" id="WP_123177914.1">
    <property type="nucleotide sequence ID" value="NZ_QWDD01000003.1"/>
</dbReference>
<protein>
    <submittedName>
        <fullName evidence="1">Uncharacterized protein</fullName>
    </submittedName>
</protein>
<proteinExistence type="predicted"/>
<accession>A0A3M9XMR7</accession>
<comment type="caution">
    <text evidence="1">The sequence shown here is derived from an EMBL/GenBank/DDBJ whole genome shotgun (WGS) entry which is preliminary data.</text>
</comment>
<dbReference type="EMBL" id="QWDD01000003">
    <property type="protein sequence ID" value="RNJ48170.1"/>
    <property type="molecule type" value="Genomic_DNA"/>
</dbReference>